<reference evidence="2" key="1">
    <citation type="journal article" date="2022" name="bioRxiv">
        <title>Discovery and biosynthetic assessment of Streptomyces ortus sp nov. isolated from a deep-sea sponge.</title>
        <authorList>
            <person name="Williams S.E."/>
        </authorList>
    </citation>
    <scope>NUCLEOTIDE SEQUENCE</scope>
    <source>
        <strain evidence="2">A15ISP2-DRY2</strain>
    </source>
</reference>
<protein>
    <submittedName>
        <fullName evidence="2">Cupin-like domain-containing protein</fullName>
    </submittedName>
</protein>
<dbReference type="PANTHER" id="PTHR12480">
    <property type="entry name" value="ARGININE DEMETHYLASE AND LYSYL-HYDROXYLASE JMJD"/>
    <property type="match status" value="1"/>
</dbReference>
<dbReference type="InterPro" id="IPR003347">
    <property type="entry name" value="JmjC_dom"/>
</dbReference>
<accession>A0ABT3VG83</accession>
<dbReference type="InterPro" id="IPR050910">
    <property type="entry name" value="JMJD6_ArgDemeth/LysHydrox"/>
</dbReference>
<comment type="caution">
    <text evidence="2">The sequence shown here is derived from an EMBL/GenBank/DDBJ whole genome shotgun (WGS) entry which is preliminary data.</text>
</comment>
<dbReference type="SUPFAM" id="SSF51197">
    <property type="entry name" value="Clavaminate synthase-like"/>
    <property type="match status" value="1"/>
</dbReference>
<sequence length="256" mass="28406">MSPAVAYDASAVLDRLCGPTPTVLRGAGLEWPVYRELREARLRESADRPVTAEDPERRPVNVRFGEVLDELRAERPRGLYLRNQRLSEFDPTLWNLVPRAVRRLNWLLALPAGERPDWAWLMVGGAGTSSPMHVDTMASAAWNLLGSGRKKWSFHSPERSEEWRLLPPGVGVRGSYEVRSIELVQEPGDIVVTPSGWAHEVHNVSGTISVTANFVNRSNLGFARRYFEVLGDTANHEALGAVGAAFDRLDGECAGR</sequence>
<dbReference type="SMART" id="SM00558">
    <property type="entry name" value="JmjC"/>
    <property type="match status" value="1"/>
</dbReference>
<evidence type="ECO:0000313" key="2">
    <source>
        <dbReference type="EMBL" id="MCX4238883.1"/>
    </source>
</evidence>
<dbReference type="Proteomes" id="UP001165590">
    <property type="component" value="Unassembled WGS sequence"/>
</dbReference>
<dbReference type="CDD" id="cd02208">
    <property type="entry name" value="cupin_RmlC-like"/>
    <property type="match status" value="1"/>
</dbReference>
<proteinExistence type="predicted"/>
<dbReference type="PROSITE" id="PS51184">
    <property type="entry name" value="JMJC"/>
    <property type="match status" value="1"/>
</dbReference>
<organism evidence="2 3">
    <name type="scientific">Streptomyces ortus</name>
    <dbReference type="NCBI Taxonomy" id="2867268"/>
    <lineage>
        <taxon>Bacteria</taxon>
        <taxon>Bacillati</taxon>
        <taxon>Actinomycetota</taxon>
        <taxon>Actinomycetes</taxon>
        <taxon>Kitasatosporales</taxon>
        <taxon>Streptomycetaceae</taxon>
        <taxon>Streptomyces</taxon>
    </lineage>
</organism>
<dbReference type="EMBL" id="JAIFZO010000002">
    <property type="protein sequence ID" value="MCX4238883.1"/>
    <property type="molecule type" value="Genomic_DNA"/>
</dbReference>
<gene>
    <name evidence="2" type="ORF">K3769_40150</name>
</gene>
<evidence type="ECO:0000259" key="1">
    <source>
        <dbReference type="PROSITE" id="PS51184"/>
    </source>
</evidence>
<dbReference type="RefSeq" id="WP_267031138.1">
    <property type="nucleotide sequence ID" value="NZ_JAIFZO010000002.1"/>
</dbReference>
<dbReference type="Gene3D" id="2.60.120.650">
    <property type="entry name" value="Cupin"/>
    <property type="match status" value="1"/>
</dbReference>
<dbReference type="Pfam" id="PF02373">
    <property type="entry name" value="JmjC"/>
    <property type="match status" value="1"/>
</dbReference>
<feature type="domain" description="JmjC" evidence="1">
    <location>
        <begin position="79"/>
        <end position="231"/>
    </location>
</feature>
<dbReference type="PANTHER" id="PTHR12480:SF6">
    <property type="entry name" value="2-OXOGLUTARATE AND IRON-DEPENDENT OXYGENASE JMJD4"/>
    <property type="match status" value="1"/>
</dbReference>
<keyword evidence="3" id="KW-1185">Reference proteome</keyword>
<evidence type="ECO:0000313" key="3">
    <source>
        <dbReference type="Proteomes" id="UP001165590"/>
    </source>
</evidence>
<name>A0ABT3VG83_9ACTN</name>